<evidence type="ECO:0000256" key="2">
    <source>
        <dbReference type="ARBA" id="ARBA00022679"/>
    </source>
</evidence>
<dbReference type="PANTHER" id="PTHR40029">
    <property type="match status" value="1"/>
</dbReference>
<dbReference type="Proteomes" id="UP000199095">
    <property type="component" value="Unassembled WGS sequence"/>
</dbReference>
<dbReference type="UniPathway" id="UPA00940"/>
<evidence type="ECO:0000313" key="12">
    <source>
        <dbReference type="Proteomes" id="UP000199095"/>
    </source>
</evidence>
<comment type="cofactor">
    <cofactor evidence="10">
        <name>Mg(2+)</name>
        <dbReference type="ChEBI" id="CHEBI:18420"/>
    </cofactor>
</comment>
<comment type="similarity">
    <text evidence="10">Belongs to the GGGP/HepGP synthase family. Group I subfamily.</text>
</comment>
<comment type="catalytic activity">
    <reaction evidence="8 10">
        <text>sn-glycerol 1-phosphate + all-trans-heptaprenyl diphosphate = 3-heptaprenyl-sn-glycero-1-phosphate + diphosphate</text>
        <dbReference type="Rhea" id="RHEA:33495"/>
        <dbReference type="ChEBI" id="CHEBI:33019"/>
        <dbReference type="ChEBI" id="CHEBI:57685"/>
        <dbReference type="ChEBI" id="CHEBI:58206"/>
        <dbReference type="ChEBI" id="CHEBI:64781"/>
        <dbReference type="EC" id="2.5.1.n9"/>
    </reaction>
</comment>
<protein>
    <recommendedName>
        <fullName evidence="9 10">Heptaprenylglyceryl phosphate synthase</fullName>
        <shortName evidence="10">HepGP synthase</shortName>
        <ecNumber evidence="9 10">2.5.1.n9</ecNumber>
    </recommendedName>
    <alternativeName>
        <fullName evidence="10">Glycerol-1-phosphate heptaprenyltransferase</fullName>
    </alternativeName>
</protein>
<feature type="binding site" evidence="10">
    <location>
        <position position="188"/>
    </location>
    <ligand>
        <name>sn-glycerol 1-phosphate</name>
        <dbReference type="ChEBI" id="CHEBI:57685"/>
    </ligand>
</feature>
<feature type="binding site" evidence="10">
    <location>
        <begin position="158"/>
        <end position="163"/>
    </location>
    <ligand>
        <name>sn-glycerol 1-phosphate</name>
        <dbReference type="ChEBI" id="CHEBI:57685"/>
    </ligand>
</feature>
<dbReference type="STRING" id="237682.SAMN05421676_11669"/>
<keyword evidence="7 10" id="KW-1208">Phospholipid metabolism</keyword>
<dbReference type="NCBIfam" id="NF003199">
    <property type="entry name" value="PRK04169.1-3"/>
    <property type="match status" value="1"/>
</dbReference>
<dbReference type="InterPro" id="IPR038597">
    <property type="entry name" value="GGGP/HepGP_synthase_sf"/>
</dbReference>
<dbReference type="SUPFAM" id="SSF51395">
    <property type="entry name" value="FMN-linked oxidoreductases"/>
    <property type="match status" value="1"/>
</dbReference>
<dbReference type="GO" id="GO:0000287">
    <property type="term" value="F:magnesium ion binding"/>
    <property type="evidence" value="ECO:0007669"/>
    <property type="project" value="UniProtKB-UniRule"/>
</dbReference>
<evidence type="ECO:0000256" key="9">
    <source>
        <dbReference type="ARBA" id="ARBA00066888"/>
    </source>
</evidence>
<evidence type="ECO:0000256" key="4">
    <source>
        <dbReference type="ARBA" id="ARBA00022842"/>
    </source>
</evidence>
<dbReference type="EMBL" id="FOHJ01000016">
    <property type="protein sequence ID" value="SEU05813.1"/>
    <property type="molecule type" value="Genomic_DNA"/>
</dbReference>
<dbReference type="GO" id="GO:0120536">
    <property type="term" value="F:heptaprenylglyceryl phosphate synthase activity"/>
    <property type="evidence" value="ECO:0007669"/>
    <property type="project" value="UniProtKB-ARBA"/>
</dbReference>
<evidence type="ECO:0000256" key="5">
    <source>
        <dbReference type="ARBA" id="ARBA00023098"/>
    </source>
</evidence>
<organism evidence="11 12">
    <name type="scientific">Salinibacillus kushneri</name>
    <dbReference type="NCBI Taxonomy" id="237682"/>
    <lineage>
        <taxon>Bacteria</taxon>
        <taxon>Bacillati</taxon>
        <taxon>Bacillota</taxon>
        <taxon>Bacilli</taxon>
        <taxon>Bacillales</taxon>
        <taxon>Bacillaceae</taxon>
        <taxon>Salinibacillus</taxon>
    </lineage>
</organism>
<evidence type="ECO:0000256" key="3">
    <source>
        <dbReference type="ARBA" id="ARBA00022723"/>
    </source>
</evidence>
<dbReference type="EC" id="2.5.1.n9" evidence="9 10"/>
<keyword evidence="5 10" id="KW-0443">Lipid metabolism</keyword>
<keyword evidence="2 10" id="KW-0808">Transferase</keyword>
<keyword evidence="4 10" id="KW-0460">Magnesium</keyword>
<dbReference type="PANTHER" id="PTHR40029:SF2">
    <property type="entry name" value="HEPTAPRENYLGLYCERYL PHOSPHATE SYNTHASE"/>
    <property type="match status" value="1"/>
</dbReference>
<feature type="binding site" evidence="10">
    <location>
        <position position="40"/>
    </location>
    <ligand>
        <name>Mg(2+)</name>
        <dbReference type="ChEBI" id="CHEBI:18420"/>
    </ligand>
</feature>
<accession>A0A1I0J7F2</accession>
<evidence type="ECO:0000313" key="11">
    <source>
        <dbReference type="EMBL" id="SEU05813.1"/>
    </source>
</evidence>
<dbReference type="Gene3D" id="3.20.20.390">
    <property type="entry name" value="FMN-linked oxidoreductases"/>
    <property type="match status" value="1"/>
</dbReference>
<dbReference type="InterPro" id="IPR039074">
    <property type="entry name" value="GGGP/HepGP_synthase_I"/>
</dbReference>
<keyword evidence="12" id="KW-1185">Reference proteome</keyword>
<keyword evidence="6 10" id="KW-0594">Phospholipid biosynthesis</keyword>
<dbReference type="NCBIfam" id="TIGR01768">
    <property type="entry name" value="GGGP-family"/>
    <property type="match status" value="1"/>
</dbReference>
<dbReference type="CDD" id="cd02812">
    <property type="entry name" value="PcrB_like"/>
    <property type="match status" value="1"/>
</dbReference>
<comment type="caution">
    <text evidence="10">Lacks conserved residue(s) required for the propagation of feature annotation.</text>
</comment>
<feature type="binding site" evidence="10">
    <location>
        <begin position="208"/>
        <end position="209"/>
    </location>
    <ligand>
        <name>sn-glycerol 1-phosphate</name>
        <dbReference type="ChEBI" id="CHEBI:57685"/>
    </ligand>
</feature>
<feature type="binding site" evidence="10">
    <location>
        <position position="12"/>
    </location>
    <ligand>
        <name>sn-glycerol 1-phosphate</name>
        <dbReference type="ChEBI" id="CHEBI:57685"/>
    </ligand>
</feature>
<comment type="pathway">
    <text evidence="10">Membrane lipid metabolism; glycerophospholipid metabolism.</text>
</comment>
<evidence type="ECO:0000256" key="6">
    <source>
        <dbReference type="ARBA" id="ARBA00023209"/>
    </source>
</evidence>
<dbReference type="InterPro" id="IPR008205">
    <property type="entry name" value="GGGP_HepGP_synthase"/>
</dbReference>
<dbReference type="Pfam" id="PF01884">
    <property type="entry name" value="PcrB"/>
    <property type="match status" value="1"/>
</dbReference>
<name>A0A1I0J7F2_9BACI</name>
<gene>
    <name evidence="10" type="primary">pcrB</name>
    <name evidence="11" type="ORF">SAMN05421676_11669</name>
</gene>
<comment type="subunit">
    <text evidence="10">Homodimer.</text>
</comment>
<keyword evidence="1 10" id="KW-0444">Lipid biosynthesis</keyword>
<dbReference type="AlphaFoldDB" id="A0A1I0J7F2"/>
<dbReference type="OrthoDB" id="2381757at2"/>
<evidence type="ECO:0000256" key="7">
    <source>
        <dbReference type="ARBA" id="ARBA00023264"/>
    </source>
</evidence>
<evidence type="ECO:0000256" key="10">
    <source>
        <dbReference type="HAMAP-Rule" id="MF_00112"/>
    </source>
</evidence>
<proteinExistence type="inferred from homology"/>
<dbReference type="HAMAP" id="MF_00112">
    <property type="entry name" value="GGGP_HepGP_synthase"/>
    <property type="match status" value="1"/>
</dbReference>
<evidence type="ECO:0000256" key="1">
    <source>
        <dbReference type="ARBA" id="ARBA00022516"/>
    </source>
</evidence>
<reference evidence="12" key="1">
    <citation type="submission" date="2016-10" db="EMBL/GenBank/DDBJ databases">
        <authorList>
            <person name="Varghese N."/>
            <person name="Submissions S."/>
        </authorList>
    </citation>
    <scope>NUCLEOTIDE SEQUENCE [LARGE SCALE GENOMIC DNA]</scope>
    <source>
        <strain evidence="12">CGMCC 1.3566</strain>
    </source>
</reference>
<dbReference type="NCBIfam" id="NF003197">
    <property type="entry name" value="PRK04169.1-1"/>
    <property type="match status" value="1"/>
</dbReference>
<evidence type="ECO:0000256" key="8">
    <source>
        <dbReference type="ARBA" id="ARBA00048318"/>
    </source>
</evidence>
<dbReference type="GO" id="GO:0046474">
    <property type="term" value="P:glycerophospholipid biosynthetic process"/>
    <property type="evidence" value="ECO:0007669"/>
    <property type="project" value="UniProtKB-UniRule"/>
</dbReference>
<keyword evidence="3 10" id="KW-0479">Metal-binding</keyword>
<sequence length="227" mass="25985">MYDIHKWNHVFKLDPNKEISDDSLEKVCESGTDAIVVGGTDGVTLDNVLQILARVRRHSVPCVLEISNTESLTPGFDYYFIPSVLNSQDKKWFMDLHHQAVKEYGDIMNWDEIFMEGYCMVNPESKAFQYTHSTSLKDEDVIAYAQMTEKMFRFPFFYLEYSGTYGDPKLVERVKQKLDQTLLIYGGGIYKAKQAKEMAQFADIVVVGNAIYEDLSNALKTVKAVKN</sequence>
<dbReference type="FunFam" id="3.20.20.390:FF:000001">
    <property type="entry name" value="Heptaprenylglyceryl phosphate synthase"/>
    <property type="match status" value="1"/>
</dbReference>
<comment type="function">
    <text evidence="10">Prenyltransferase that catalyzes in vivo the transfer of the heptaprenyl moiety of heptaprenyl pyrophosphate (HepPP; 35 carbon atoms) to the C3 hydroxyl of sn-glycerol-1-phosphate (G1P), producing heptaprenylglyceryl phosphate (HepGP). This reaction is an ether-bond-formation step in the biosynthesis of archaea-type G1P-based membrane lipids found in Bacillales.</text>
</comment>
<dbReference type="RefSeq" id="WP_093137622.1">
    <property type="nucleotide sequence ID" value="NZ_FOHJ01000016.1"/>
</dbReference>
<feature type="binding site" evidence="10">
    <location>
        <position position="14"/>
    </location>
    <ligand>
        <name>Mg(2+)</name>
        <dbReference type="ChEBI" id="CHEBI:18420"/>
    </ligand>
</feature>